<accession>S0G4B8</accession>
<dbReference type="OrthoDB" id="9810361at2"/>
<sequence>MTSEFQTLDDIFQCQMCGQCCNGFGGTYVTPEDIVRISTYIQADPDEFIPEYCDMTGAGPVLTQGPDGRCIFFDEQIQCTIHPVKPRMCRAWPFLKTVVHHPENWDAMASACPGMVPSVPHGDLVRIIADHIEKRGF</sequence>
<evidence type="ECO:0000313" key="1">
    <source>
        <dbReference type="EMBL" id="EMS80419.1"/>
    </source>
</evidence>
<dbReference type="EMBL" id="APJX01000002">
    <property type="protein sequence ID" value="EMS80419.1"/>
    <property type="molecule type" value="Genomic_DNA"/>
</dbReference>
<proteinExistence type="predicted"/>
<dbReference type="Pfam" id="PF03692">
    <property type="entry name" value="CxxCxxCC"/>
    <property type="match status" value="1"/>
</dbReference>
<name>S0G4B8_9BACT</name>
<organism evidence="1 2">
    <name type="scientific">Desulfotignum phosphitoxidans DSM 13687</name>
    <dbReference type="NCBI Taxonomy" id="1286635"/>
    <lineage>
        <taxon>Bacteria</taxon>
        <taxon>Pseudomonadati</taxon>
        <taxon>Thermodesulfobacteriota</taxon>
        <taxon>Desulfobacteria</taxon>
        <taxon>Desulfobacterales</taxon>
        <taxon>Desulfobacteraceae</taxon>
        <taxon>Desulfotignum</taxon>
    </lineage>
</organism>
<comment type="caution">
    <text evidence="1">The sequence shown here is derived from an EMBL/GenBank/DDBJ whole genome shotgun (WGS) entry which is preliminary data.</text>
</comment>
<dbReference type="PANTHER" id="PTHR35866:SF1">
    <property type="entry name" value="YKGJ FAMILY CYSTEINE CLUSTER PROTEIN"/>
    <property type="match status" value="1"/>
</dbReference>
<keyword evidence="2" id="KW-1185">Reference proteome</keyword>
<protein>
    <recommendedName>
        <fullName evidence="3">YkgJ family cysteine cluster protein</fullName>
    </recommendedName>
</protein>
<dbReference type="AlphaFoldDB" id="S0G4B8"/>
<evidence type="ECO:0000313" key="2">
    <source>
        <dbReference type="Proteomes" id="UP000014216"/>
    </source>
</evidence>
<dbReference type="Proteomes" id="UP000014216">
    <property type="component" value="Unassembled WGS sequence"/>
</dbReference>
<gene>
    <name evidence="1" type="ORF">Dpo_2c01070</name>
</gene>
<dbReference type="RefSeq" id="WP_006964660.1">
    <property type="nucleotide sequence ID" value="NZ_APJX01000002.1"/>
</dbReference>
<evidence type="ECO:0008006" key="3">
    <source>
        <dbReference type="Google" id="ProtNLM"/>
    </source>
</evidence>
<dbReference type="PANTHER" id="PTHR35866">
    <property type="entry name" value="PUTATIVE-RELATED"/>
    <property type="match status" value="1"/>
</dbReference>
<dbReference type="InterPro" id="IPR005358">
    <property type="entry name" value="Puta_zinc/iron-chelating_dom"/>
</dbReference>
<reference evidence="1 2" key="1">
    <citation type="journal article" date="2013" name="Genome Announc.">
        <title>Draft Genome Sequence of Desulfotignum phosphitoxidans DSM 13687 Strain FiPS-3.</title>
        <authorList>
            <person name="Poehlein A."/>
            <person name="Daniel R."/>
            <person name="Simeonova D.D."/>
        </authorList>
    </citation>
    <scope>NUCLEOTIDE SEQUENCE [LARGE SCALE GENOMIC DNA]</scope>
    <source>
        <strain evidence="1 2">DSM 13687</strain>
    </source>
</reference>